<evidence type="ECO:0000313" key="1">
    <source>
        <dbReference type="EMBL" id="VEN42490.1"/>
    </source>
</evidence>
<dbReference type="OrthoDB" id="6764388at2759"/>
<reference evidence="1 2" key="1">
    <citation type="submission" date="2019-01" db="EMBL/GenBank/DDBJ databases">
        <authorList>
            <person name="Sayadi A."/>
        </authorList>
    </citation>
    <scope>NUCLEOTIDE SEQUENCE [LARGE SCALE GENOMIC DNA]</scope>
</reference>
<dbReference type="EMBL" id="CAACVG010006906">
    <property type="protein sequence ID" value="VEN42490.1"/>
    <property type="molecule type" value="Genomic_DNA"/>
</dbReference>
<dbReference type="AlphaFoldDB" id="A0A653C3L3"/>
<protein>
    <recommendedName>
        <fullName evidence="3">DUF4371 domain-containing protein</fullName>
    </recommendedName>
</protein>
<keyword evidence="2" id="KW-1185">Reference proteome</keyword>
<dbReference type="PANTHER" id="PTHR46409:SF1">
    <property type="entry name" value="HTH PSQ-TYPE DOMAIN-CONTAINING PROTEIN"/>
    <property type="match status" value="1"/>
</dbReference>
<gene>
    <name evidence="1" type="ORF">CALMAC_LOCUS5954</name>
</gene>
<accession>A0A653C3L3</accession>
<dbReference type="PANTHER" id="PTHR46409">
    <property type="entry name" value="HTH PSQ-TYPE DOMAIN-CONTAINING PROTEIN"/>
    <property type="match status" value="1"/>
</dbReference>
<name>A0A653C3L3_CALMS</name>
<dbReference type="Proteomes" id="UP000410492">
    <property type="component" value="Unassembled WGS sequence"/>
</dbReference>
<proteinExistence type="predicted"/>
<sequence length="496" mass="55656">RTLDRYGISDRAGAAVASAVLQDVGIINTIDKTSIIDKNKIRRARSKKREGLLENNQNLSLRGLFFDGRKDETLKMEDSRRRKIREEHITLIKMPESVYLTHVCPESGTSSNIIKCILEYFDKSQITTDDLRVIGCDGTNVNVGKHSGIIVNLEKHLDRPLQWFICQLHTNELPLRHLINFLDGSTTGPKDLCGPIGQALKGCESLPIVDFNIIESNMPVLDESVSTELSTDQKYLFDICNAISKGTVNENLSKRSPGKIVHSRWLTTANRILRLYVSTAEPSENLVTLVTFILKVYSPMWFIIKAKPSCLQGAFNVWKMISLSRYLPERLKVVIDPVILRNSYFAHPENILLGMLGDTREHIRELAVRRIHKARNCNKQQSRRKFEVPNSLNMGASSYMDLIDWSTSVITEPPLTMGLSGEVLNDIVKNPATSILSSEIKSYPCHTQAVERAVKIVTEASAAVCGGDNRDGMIKAKLESRGIMPSFGSKQDYKLD</sequence>
<evidence type="ECO:0000313" key="2">
    <source>
        <dbReference type="Proteomes" id="UP000410492"/>
    </source>
</evidence>
<evidence type="ECO:0008006" key="3">
    <source>
        <dbReference type="Google" id="ProtNLM"/>
    </source>
</evidence>
<organism evidence="1 2">
    <name type="scientific">Callosobruchus maculatus</name>
    <name type="common">Southern cowpea weevil</name>
    <name type="synonym">Pulse bruchid</name>
    <dbReference type="NCBI Taxonomy" id="64391"/>
    <lineage>
        <taxon>Eukaryota</taxon>
        <taxon>Metazoa</taxon>
        <taxon>Ecdysozoa</taxon>
        <taxon>Arthropoda</taxon>
        <taxon>Hexapoda</taxon>
        <taxon>Insecta</taxon>
        <taxon>Pterygota</taxon>
        <taxon>Neoptera</taxon>
        <taxon>Endopterygota</taxon>
        <taxon>Coleoptera</taxon>
        <taxon>Polyphaga</taxon>
        <taxon>Cucujiformia</taxon>
        <taxon>Chrysomeloidea</taxon>
        <taxon>Chrysomelidae</taxon>
        <taxon>Bruchinae</taxon>
        <taxon>Bruchini</taxon>
        <taxon>Callosobruchus</taxon>
    </lineage>
</organism>
<feature type="non-terminal residue" evidence="1">
    <location>
        <position position="1"/>
    </location>
</feature>